<reference evidence="2 3" key="1">
    <citation type="submission" date="2016-06" db="EMBL/GenBank/DDBJ databases">
        <authorList>
            <person name="Kjaerup R.B."/>
            <person name="Dalgaard T.S."/>
            <person name="Juul-Madsen H.R."/>
        </authorList>
    </citation>
    <scope>NUCLEOTIDE SEQUENCE [LARGE SCALE GENOMIC DNA]</scope>
    <source>
        <strain evidence="2 3">E2838</strain>
    </source>
</reference>
<evidence type="ECO:0000256" key="1">
    <source>
        <dbReference type="SAM" id="MobiDB-lite"/>
    </source>
</evidence>
<evidence type="ECO:0000313" key="2">
    <source>
        <dbReference type="EMBL" id="OBI07069.1"/>
    </source>
</evidence>
<sequence length="93" mass="10241">MPDEHGEFDNLRDALDDYRQRRGPRDVVPRKLPTLADSAEWEALTGAPATITTRETTITDDGVTVETTTQHATLGRPLLGPVQDIPEGKTDDD</sequence>
<protein>
    <submittedName>
        <fullName evidence="2">Uncharacterized protein</fullName>
    </submittedName>
</protein>
<dbReference type="RefSeq" id="WP_067302991.1">
    <property type="nucleotide sequence ID" value="NZ_LZJY01000106.1"/>
</dbReference>
<evidence type="ECO:0000313" key="3">
    <source>
        <dbReference type="Proteomes" id="UP000092207"/>
    </source>
</evidence>
<proteinExistence type="predicted"/>
<dbReference type="EMBL" id="LZJY01000106">
    <property type="protein sequence ID" value="OBI07069.1"/>
    <property type="molecule type" value="Genomic_DNA"/>
</dbReference>
<gene>
    <name evidence="2" type="ORF">A5679_11545</name>
</gene>
<comment type="caution">
    <text evidence="2">The sequence shown here is derived from an EMBL/GenBank/DDBJ whole genome shotgun (WGS) entry which is preliminary data.</text>
</comment>
<organism evidence="2 3">
    <name type="scientific">Mycobacterium scrofulaceum</name>
    <dbReference type="NCBI Taxonomy" id="1783"/>
    <lineage>
        <taxon>Bacteria</taxon>
        <taxon>Bacillati</taxon>
        <taxon>Actinomycetota</taxon>
        <taxon>Actinomycetes</taxon>
        <taxon>Mycobacteriales</taxon>
        <taxon>Mycobacteriaceae</taxon>
        <taxon>Mycobacterium</taxon>
    </lineage>
</organism>
<dbReference type="AlphaFoldDB" id="A0A1A2W0I4"/>
<accession>A0A1A2W0I4</accession>
<name>A0A1A2W0I4_MYCSC</name>
<dbReference type="Proteomes" id="UP000092207">
    <property type="component" value="Unassembled WGS sequence"/>
</dbReference>
<feature type="region of interest" description="Disordered" evidence="1">
    <location>
        <begin position="1"/>
        <end position="25"/>
    </location>
</feature>